<dbReference type="Gene3D" id="3.40.1580.10">
    <property type="entry name" value="SMI1/KNR4-like"/>
    <property type="match status" value="1"/>
</dbReference>
<name>A0ABY6AV51_9BURK</name>
<dbReference type="RefSeq" id="WP_261755915.1">
    <property type="nucleotide sequence ID" value="NZ_CP104562.2"/>
</dbReference>
<organism evidence="2 3">
    <name type="scientific">Roseateles amylovorans</name>
    <dbReference type="NCBI Taxonomy" id="2978473"/>
    <lineage>
        <taxon>Bacteria</taxon>
        <taxon>Pseudomonadati</taxon>
        <taxon>Pseudomonadota</taxon>
        <taxon>Betaproteobacteria</taxon>
        <taxon>Burkholderiales</taxon>
        <taxon>Sphaerotilaceae</taxon>
        <taxon>Roseateles</taxon>
    </lineage>
</organism>
<dbReference type="SUPFAM" id="SSF160631">
    <property type="entry name" value="SMI1/KNR4-like"/>
    <property type="match status" value="1"/>
</dbReference>
<keyword evidence="3" id="KW-1185">Reference proteome</keyword>
<dbReference type="EMBL" id="CP104562">
    <property type="protein sequence ID" value="UXH76183.1"/>
    <property type="molecule type" value="Genomic_DNA"/>
</dbReference>
<evidence type="ECO:0000313" key="3">
    <source>
        <dbReference type="Proteomes" id="UP001064933"/>
    </source>
</evidence>
<protein>
    <submittedName>
        <fullName evidence="2">SMI1/KNR4 family protein</fullName>
    </submittedName>
</protein>
<dbReference type="Pfam" id="PF09346">
    <property type="entry name" value="SMI1_KNR4"/>
    <property type="match status" value="1"/>
</dbReference>
<evidence type="ECO:0000313" key="2">
    <source>
        <dbReference type="EMBL" id="UXH76183.1"/>
    </source>
</evidence>
<dbReference type="SMART" id="SM00860">
    <property type="entry name" value="SMI1_KNR4"/>
    <property type="match status" value="1"/>
</dbReference>
<dbReference type="Proteomes" id="UP001064933">
    <property type="component" value="Chromosome"/>
</dbReference>
<accession>A0ABY6AV51</accession>
<reference evidence="2" key="1">
    <citation type="submission" date="2022-10" db="EMBL/GenBank/DDBJ databases">
        <title>Characterization and whole genome sequencing of a new Roseateles species, isolated from fresh water.</title>
        <authorList>
            <person name="Guliayeva D.Y."/>
            <person name="Akhremchuk A.E."/>
            <person name="Sikolenko M.A."/>
            <person name="Valentovich L.N."/>
            <person name="Sidarenka A.V."/>
        </authorList>
    </citation>
    <scope>NUCLEOTIDE SEQUENCE</scope>
    <source>
        <strain evidence="2">BIM B-1768</strain>
    </source>
</reference>
<gene>
    <name evidence="2" type="ORF">N4261_13985</name>
</gene>
<feature type="domain" description="Knr4/Smi1-like" evidence="1">
    <location>
        <begin position="15"/>
        <end position="123"/>
    </location>
</feature>
<dbReference type="InterPro" id="IPR037883">
    <property type="entry name" value="Knr4/Smi1-like_sf"/>
</dbReference>
<evidence type="ECO:0000259" key="1">
    <source>
        <dbReference type="SMART" id="SM00860"/>
    </source>
</evidence>
<dbReference type="InterPro" id="IPR018958">
    <property type="entry name" value="Knr4/Smi1-like_dom"/>
</dbReference>
<proteinExistence type="predicted"/>
<sequence length="130" mass="14410">MKITQLARVGQLNRGADSNELIALEQQLGYTIPSEHKVLLQMANGFTLENGVFIYSSSELFERNSTFEVDRYSPGYIAIGDDSGGRSILIAREKAGVFLVDQGSMDPDEFELISQTLSIWLSDSCSLRAR</sequence>